<evidence type="ECO:0000259" key="1">
    <source>
        <dbReference type="Pfam" id="PF08241"/>
    </source>
</evidence>
<dbReference type="GO" id="GO:0008757">
    <property type="term" value="F:S-adenosylmethionine-dependent methyltransferase activity"/>
    <property type="evidence" value="ECO:0007669"/>
    <property type="project" value="InterPro"/>
</dbReference>
<dbReference type="CDD" id="cd02440">
    <property type="entry name" value="AdoMet_MTases"/>
    <property type="match status" value="1"/>
</dbReference>
<dbReference type="Pfam" id="PF08241">
    <property type="entry name" value="Methyltransf_11"/>
    <property type="match status" value="1"/>
</dbReference>
<evidence type="ECO:0000313" key="3">
    <source>
        <dbReference type="Proteomes" id="UP000590749"/>
    </source>
</evidence>
<name>A0A7W5FJU6_9ACTN</name>
<gene>
    <name evidence="2" type="ORF">FHR83_008881</name>
</gene>
<evidence type="ECO:0000313" key="2">
    <source>
        <dbReference type="EMBL" id="MBB3101153.1"/>
    </source>
</evidence>
<keyword evidence="2" id="KW-0489">Methyltransferase</keyword>
<keyword evidence="2" id="KW-0808">Transferase</keyword>
<accession>A0A7W5FJU6</accession>
<dbReference type="AlphaFoldDB" id="A0A7W5FJU6"/>
<protein>
    <submittedName>
        <fullName evidence="2">SAM-dependent methyltransferase</fullName>
    </submittedName>
</protein>
<reference evidence="2 3" key="1">
    <citation type="submission" date="2020-08" db="EMBL/GenBank/DDBJ databases">
        <title>Genomic Encyclopedia of Type Strains, Phase III (KMG-III): the genomes of soil and plant-associated and newly described type strains.</title>
        <authorList>
            <person name="Whitman W."/>
        </authorList>
    </citation>
    <scope>NUCLEOTIDE SEQUENCE [LARGE SCALE GENOMIC DNA]</scope>
    <source>
        <strain evidence="2 3">CECT 3287</strain>
    </source>
</reference>
<sequence length="260" mass="27761">MASTWRIFDRVAADYDSVVPFFAEYGAAIVDVLGPAAGSRFLDLGAGRGALTAAALARGCVVTAVDAAPTMVALLATDHPEVDARVMDAEALTLPDGCFDEVAASFVIHVLDSPPAGVAEAFRVLRPGGRFSLTGGSARHHDAEPAVWSSPLADRVDSLFLEFAPHIPPGGSMGSPIDAADLLDGAGFVDLHEEHATVEIVFEDTAQLWAWALSHGYRAFIEDLPDAHRPDFRERLLTLPLSDGLLRRRTCVWSGRRPPP</sequence>
<dbReference type="RefSeq" id="WP_183227464.1">
    <property type="nucleotide sequence ID" value="NZ_BMPW01000039.1"/>
</dbReference>
<dbReference type="PANTHER" id="PTHR43591">
    <property type="entry name" value="METHYLTRANSFERASE"/>
    <property type="match status" value="1"/>
</dbReference>
<comment type="caution">
    <text evidence="2">The sequence shown here is derived from an EMBL/GenBank/DDBJ whole genome shotgun (WGS) entry which is preliminary data.</text>
</comment>
<dbReference type="Gene3D" id="3.40.50.150">
    <property type="entry name" value="Vaccinia Virus protein VP39"/>
    <property type="match status" value="1"/>
</dbReference>
<dbReference type="InterPro" id="IPR013216">
    <property type="entry name" value="Methyltransf_11"/>
</dbReference>
<keyword evidence="3" id="KW-1185">Reference proteome</keyword>
<dbReference type="GO" id="GO:0032259">
    <property type="term" value="P:methylation"/>
    <property type="evidence" value="ECO:0007669"/>
    <property type="project" value="UniProtKB-KW"/>
</dbReference>
<proteinExistence type="predicted"/>
<dbReference type="InterPro" id="IPR029063">
    <property type="entry name" value="SAM-dependent_MTases_sf"/>
</dbReference>
<dbReference type="EMBL" id="JACHXF010000034">
    <property type="protein sequence ID" value="MBB3101153.1"/>
    <property type="molecule type" value="Genomic_DNA"/>
</dbReference>
<feature type="domain" description="Methyltransferase type 11" evidence="1">
    <location>
        <begin position="42"/>
        <end position="132"/>
    </location>
</feature>
<dbReference type="Proteomes" id="UP000590749">
    <property type="component" value="Unassembled WGS sequence"/>
</dbReference>
<organism evidence="2 3">
    <name type="scientific">Actinoplanes campanulatus</name>
    <dbReference type="NCBI Taxonomy" id="113559"/>
    <lineage>
        <taxon>Bacteria</taxon>
        <taxon>Bacillati</taxon>
        <taxon>Actinomycetota</taxon>
        <taxon>Actinomycetes</taxon>
        <taxon>Micromonosporales</taxon>
        <taxon>Micromonosporaceae</taxon>
        <taxon>Actinoplanes</taxon>
    </lineage>
</organism>
<dbReference type="SUPFAM" id="SSF53335">
    <property type="entry name" value="S-adenosyl-L-methionine-dependent methyltransferases"/>
    <property type="match status" value="1"/>
</dbReference>